<sequence>MKSLYDDKLLCVQQMAERVTPDEFKAFHALVVQSIQDGLSYEQFAVNLMDKGVHGLLSHVDRAHP</sequence>
<accession>A0ABY8S7Z8</accession>
<organism evidence="1 2">
    <name type="scientific">Acinetobacter corruptisaponis</name>
    <dbReference type="NCBI Taxonomy" id="3045147"/>
    <lineage>
        <taxon>Bacteria</taxon>
        <taxon>Pseudomonadati</taxon>
        <taxon>Pseudomonadota</taxon>
        <taxon>Gammaproteobacteria</taxon>
        <taxon>Moraxellales</taxon>
        <taxon>Moraxellaceae</taxon>
        <taxon>Acinetobacter</taxon>
    </lineage>
</organism>
<keyword evidence="2" id="KW-1185">Reference proteome</keyword>
<proteinExistence type="predicted"/>
<evidence type="ECO:0000313" key="2">
    <source>
        <dbReference type="Proteomes" id="UP001229836"/>
    </source>
</evidence>
<reference evidence="1 2" key="1">
    <citation type="submission" date="2023-05" db="EMBL/GenBank/DDBJ databases">
        <title>The complete genome of Acinetobacter sp. nov KCTC 92772.</title>
        <authorList>
            <person name="Zhou G."/>
        </authorList>
    </citation>
    <scope>NUCLEOTIDE SEQUENCE [LARGE SCALE GENOMIC DNA]</scope>
    <source>
        <strain evidence="1 2">KCTC 92772</strain>
    </source>
</reference>
<dbReference type="Proteomes" id="UP001229836">
    <property type="component" value="Chromosome"/>
</dbReference>
<gene>
    <name evidence="1" type="ORF">QLH32_17630</name>
</gene>
<name>A0ABY8S7Z8_9GAMM</name>
<dbReference type="RefSeq" id="WP_283267342.1">
    <property type="nucleotide sequence ID" value="NZ_CP125669.1"/>
</dbReference>
<dbReference type="EMBL" id="CP125669">
    <property type="protein sequence ID" value="WHP05799.1"/>
    <property type="molecule type" value="Genomic_DNA"/>
</dbReference>
<protein>
    <submittedName>
        <fullName evidence="1">Uncharacterized protein</fullName>
    </submittedName>
</protein>
<evidence type="ECO:0000313" key="1">
    <source>
        <dbReference type="EMBL" id="WHP05799.1"/>
    </source>
</evidence>